<name>A0AAC8UXY7_9LACO</name>
<dbReference type="InterPro" id="IPR027417">
    <property type="entry name" value="P-loop_NTPase"/>
</dbReference>
<accession>A0AAC8UXY7</accession>
<evidence type="ECO:0000313" key="4">
    <source>
        <dbReference type="Proteomes" id="UP000036000"/>
    </source>
</evidence>
<evidence type="ECO:0000313" key="3">
    <source>
        <dbReference type="EMBL" id="AKP66008.1"/>
    </source>
</evidence>
<gene>
    <name evidence="3" type="ORF">ABN16_05445</name>
</gene>
<keyword evidence="4" id="KW-1185">Reference proteome</keyword>
<evidence type="ECO:0000259" key="2">
    <source>
        <dbReference type="Pfam" id="PF10088"/>
    </source>
</evidence>
<organism evidence="3 4">
    <name type="scientific">Levilactobacillus koreensis</name>
    <dbReference type="NCBI Taxonomy" id="637971"/>
    <lineage>
        <taxon>Bacteria</taxon>
        <taxon>Bacillati</taxon>
        <taxon>Bacillota</taxon>
        <taxon>Bacilli</taxon>
        <taxon>Lactobacillales</taxon>
        <taxon>Lactobacillaceae</taxon>
        <taxon>Levilactobacillus</taxon>
    </lineage>
</organism>
<dbReference type="InterPro" id="IPR018760">
    <property type="entry name" value="DUF2326"/>
</dbReference>
<dbReference type="Gene3D" id="3.40.50.300">
    <property type="entry name" value="P-loop containing nucleotide triphosphate hydrolases"/>
    <property type="match status" value="1"/>
</dbReference>
<keyword evidence="1" id="KW-0175">Coiled coil</keyword>
<feature type="domain" description="DUF2326" evidence="2">
    <location>
        <begin position="433"/>
        <end position="554"/>
    </location>
</feature>
<dbReference type="Pfam" id="PF10088">
    <property type="entry name" value="DUF2326"/>
    <property type="match status" value="1"/>
</dbReference>
<dbReference type="KEGG" id="lko:ABN16_05445"/>
<dbReference type="AlphaFoldDB" id="A0AAC8UXY7"/>
<protein>
    <recommendedName>
        <fullName evidence="2">DUF2326 domain-containing protein</fullName>
    </recommendedName>
</protein>
<feature type="coiled-coil region" evidence="1">
    <location>
        <begin position="383"/>
        <end position="410"/>
    </location>
</feature>
<dbReference type="EMBL" id="CP012033">
    <property type="protein sequence ID" value="AKP66008.1"/>
    <property type="molecule type" value="Genomic_DNA"/>
</dbReference>
<sequence length="560" mass="64629">MVDGYILKNIKFHDGVNFIVDTDKSSKHNKVGKTTFLKLIDVALGAKDRDHIYYDSGTNSVENDLEKYIDDNKSAVELTLVDKIKQPEESYILQVELNKGGHYFIDGEKINQNAYRERLNQILFDNEDNAPTFRQLINSFIRISMAGDVDSFLRNIPRASKSVYRSVYNFLFHISDPSIDKKRGELQRKLKSISDAEKQYEHVQHAQKPAEIEQIIVALNNESEVLKSQLNDIISVKYFENNRTKFSDIRAQYSQLSDTIGNLNYKLRRNESLIKATEVDASQAVDSKLTKAFFDEVKLAVPDVKKGFDELVQFNEKLYRNKIEYLKEIQVNLKNRISDLERKQSDLTHGNEELMSLVASDKLKEYETLTDRFNQRTREISSQEQLLKAMRRFEDEKANIKSELINLEENSEEKKPVYVSKMALFNQYFTAFSERINGERPMLTYNPDITKFPISIRELNGTSTGTRKSLIAAYDMAYQKFAKIEDIKIPRFVVHDVLESVEGESLKATIDLGNDNGMQYIVAILKEKLDSSGISDSEQKRLSILSLSMNDRIFDDPRDI</sequence>
<evidence type="ECO:0000256" key="1">
    <source>
        <dbReference type="SAM" id="Coils"/>
    </source>
</evidence>
<proteinExistence type="predicted"/>
<reference evidence="3 4" key="1">
    <citation type="submission" date="2015-07" db="EMBL/GenBank/DDBJ databases">
        <title>Lactobacillus korensis/26-25/ whole genome sequencing.</title>
        <authorList>
            <person name="Kim M.K."/>
            <person name="Im W.-T."/>
            <person name="Srinivasan S."/>
            <person name="Lee J.-J."/>
        </authorList>
    </citation>
    <scope>NUCLEOTIDE SEQUENCE [LARGE SCALE GENOMIC DNA]</scope>
    <source>
        <strain evidence="3 4">26-25</strain>
    </source>
</reference>
<dbReference type="Proteomes" id="UP000036000">
    <property type="component" value="Chromosome"/>
</dbReference>